<evidence type="ECO:0000313" key="5">
    <source>
        <dbReference type="Proteomes" id="UP000661077"/>
    </source>
</evidence>
<dbReference type="InterPro" id="IPR045254">
    <property type="entry name" value="Nit1/2_C-N_Hydrolase"/>
</dbReference>
<dbReference type="PANTHER" id="PTHR23088">
    <property type="entry name" value="NITRILASE-RELATED"/>
    <property type="match status" value="1"/>
</dbReference>
<dbReference type="PANTHER" id="PTHR23088:SF27">
    <property type="entry name" value="DEAMINATED GLUTATHIONE AMIDASE"/>
    <property type="match status" value="1"/>
</dbReference>
<name>A0ABS1X594_9GAMM</name>
<accession>A0ABS1X594</accession>
<dbReference type="Gene3D" id="3.60.110.10">
    <property type="entry name" value="Carbon-nitrogen hydrolase"/>
    <property type="match status" value="1"/>
</dbReference>
<comment type="caution">
    <text evidence="4">The sequence shown here is derived from an EMBL/GenBank/DDBJ whole genome shotgun (WGS) entry which is preliminary data.</text>
</comment>
<gene>
    <name evidence="4" type="ORF">JM946_27000</name>
</gene>
<proteinExistence type="inferred from homology"/>
<dbReference type="RefSeq" id="WP_203170751.1">
    <property type="nucleotide sequence ID" value="NZ_JAEVLS010000008.1"/>
</dbReference>
<keyword evidence="2 4" id="KW-0378">Hydrolase</keyword>
<dbReference type="EMBL" id="JAEVLS010000008">
    <property type="protein sequence ID" value="MBM0108397.1"/>
    <property type="molecule type" value="Genomic_DNA"/>
</dbReference>
<dbReference type="InterPro" id="IPR001110">
    <property type="entry name" value="UPF0012_CS"/>
</dbReference>
<comment type="similarity">
    <text evidence="1">Belongs to the carbon-nitrogen hydrolase superfamily. NIT1/NIT2 family.</text>
</comment>
<dbReference type="PROSITE" id="PS50263">
    <property type="entry name" value="CN_HYDROLASE"/>
    <property type="match status" value="1"/>
</dbReference>
<dbReference type="Proteomes" id="UP000661077">
    <property type="component" value="Unassembled WGS sequence"/>
</dbReference>
<keyword evidence="5" id="KW-1185">Reference proteome</keyword>
<sequence length="282" mass="30602">MSRVAVLQMTSAPEVEANLATARVLLERAHAEGATLAALPENFAIMGRKESDKGAVAENPGEGPIQAFLGHCARELGLWIIGGTIPIRVEAEPQRVASASLVFDERGRCVARYDKIHLFDVDVPDRDGQARNERYRESATVAPGSQPCVVPTPFGSIGMAICYDVRFPELFRVLQQQGAEILSLPSAFTAPTGKAHWELLVRARAVENLCYVLAPAQSGIHPNGRETWGDSLIVDPWGQVVSRVAEAGPGLAVAEIDRTVQQELRARFPALSHRRFSIVPPV</sequence>
<evidence type="ECO:0000313" key="4">
    <source>
        <dbReference type="EMBL" id="MBM0108397.1"/>
    </source>
</evidence>
<feature type="domain" description="CN hydrolase" evidence="3">
    <location>
        <begin position="2"/>
        <end position="258"/>
    </location>
</feature>
<dbReference type="CDD" id="cd07572">
    <property type="entry name" value="nit"/>
    <property type="match status" value="1"/>
</dbReference>
<organism evidence="4 5">
    <name type="scientific">Steroidobacter gossypii</name>
    <dbReference type="NCBI Taxonomy" id="2805490"/>
    <lineage>
        <taxon>Bacteria</taxon>
        <taxon>Pseudomonadati</taxon>
        <taxon>Pseudomonadota</taxon>
        <taxon>Gammaproteobacteria</taxon>
        <taxon>Steroidobacterales</taxon>
        <taxon>Steroidobacteraceae</taxon>
        <taxon>Steroidobacter</taxon>
    </lineage>
</organism>
<reference evidence="4 5" key="1">
    <citation type="journal article" date="2021" name="Int. J. Syst. Evol. Microbiol.">
        <title>Steroidobacter gossypii sp. nov., isolated from soil of cotton cropping field.</title>
        <authorList>
            <person name="Huang R."/>
            <person name="Yang S."/>
            <person name="Zhen C."/>
            <person name="Liu W."/>
        </authorList>
    </citation>
    <scope>NUCLEOTIDE SEQUENCE [LARGE SCALE GENOMIC DNA]</scope>
    <source>
        <strain evidence="4 5">S1-65</strain>
    </source>
</reference>
<dbReference type="GO" id="GO:0016787">
    <property type="term" value="F:hydrolase activity"/>
    <property type="evidence" value="ECO:0007669"/>
    <property type="project" value="UniProtKB-KW"/>
</dbReference>
<dbReference type="PROSITE" id="PS01227">
    <property type="entry name" value="UPF0012"/>
    <property type="match status" value="1"/>
</dbReference>
<evidence type="ECO:0000259" key="3">
    <source>
        <dbReference type="PROSITE" id="PS50263"/>
    </source>
</evidence>
<evidence type="ECO:0000256" key="1">
    <source>
        <dbReference type="ARBA" id="ARBA00010613"/>
    </source>
</evidence>
<evidence type="ECO:0000256" key="2">
    <source>
        <dbReference type="ARBA" id="ARBA00022801"/>
    </source>
</evidence>
<dbReference type="Pfam" id="PF00795">
    <property type="entry name" value="CN_hydrolase"/>
    <property type="match status" value="1"/>
</dbReference>
<protein>
    <submittedName>
        <fullName evidence="4">Carbon-nitrogen hydrolase family protein</fullName>
    </submittedName>
</protein>
<dbReference type="SUPFAM" id="SSF56317">
    <property type="entry name" value="Carbon-nitrogen hydrolase"/>
    <property type="match status" value="1"/>
</dbReference>
<dbReference type="InterPro" id="IPR003010">
    <property type="entry name" value="C-N_Hydrolase"/>
</dbReference>
<dbReference type="InterPro" id="IPR036526">
    <property type="entry name" value="C-N_Hydrolase_sf"/>
</dbReference>